<protein>
    <submittedName>
        <fullName evidence="2">Uncharacterized protein</fullName>
    </submittedName>
</protein>
<proteinExistence type="predicted"/>
<accession>A0A6M3X411</accession>
<evidence type="ECO:0000313" key="1">
    <source>
        <dbReference type="EMBL" id="QJB01510.1"/>
    </source>
</evidence>
<reference evidence="2" key="1">
    <citation type="submission" date="2020-03" db="EMBL/GenBank/DDBJ databases">
        <title>The deep terrestrial virosphere.</title>
        <authorList>
            <person name="Holmfeldt K."/>
            <person name="Nilsson E."/>
            <person name="Simone D."/>
            <person name="Lopez-Fernandez M."/>
            <person name="Wu X."/>
            <person name="de Brujin I."/>
            <person name="Lundin D."/>
            <person name="Andersson A."/>
            <person name="Bertilsson S."/>
            <person name="Dopson M."/>
        </authorList>
    </citation>
    <scope>NUCLEOTIDE SEQUENCE</scope>
    <source>
        <strain evidence="1">MM171A00102</strain>
        <strain evidence="2">MM171B00096</strain>
    </source>
</reference>
<name>A0A6M3X411_9ZZZZ</name>
<dbReference type="EMBL" id="MT143709">
    <property type="protein sequence ID" value="QJB01510.1"/>
    <property type="molecule type" value="Genomic_DNA"/>
</dbReference>
<sequence>MITRTSFNNQLLAKIDAAMVDATRFSQHLTHKLGYPMTASTYVENRHKQPIMRVTYHRGEVGAFRFWDRHQRDITPIVLQALRRSLRRQ</sequence>
<organism evidence="2">
    <name type="scientific">viral metagenome</name>
    <dbReference type="NCBI Taxonomy" id="1070528"/>
    <lineage>
        <taxon>unclassified sequences</taxon>
        <taxon>metagenomes</taxon>
        <taxon>organismal metagenomes</taxon>
    </lineage>
</organism>
<dbReference type="EMBL" id="MT143896">
    <property type="protein sequence ID" value="QJH92466.1"/>
    <property type="molecule type" value="Genomic_DNA"/>
</dbReference>
<gene>
    <name evidence="1" type="ORF">MM171A00102_0069</name>
    <name evidence="2" type="ORF">MM171B00096_0028</name>
</gene>
<evidence type="ECO:0000313" key="2">
    <source>
        <dbReference type="EMBL" id="QJH92466.1"/>
    </source>
</evidence>
<dbReference type="AlphaFoldDB" id="A0A6M3X411"/>